<protein>
    <submittedName>
        <fullName evidence="1">Uncharacterized protein</fullName>
    </submittedName>
</protein>
<sequence>MSKGDAYRMPTEAPWSDAETWDAAVARLLGPRLTSDPACKRRRDALALAAAALRTAGEKDLACKAEHRATV</sequence>
<accession>H1S5D7</accession>
<proteinExistence type="predicted"/>
<comment type="caution">
    <text evidence="1">The sequence shown here is derived from an EMBL/GenBank/DDBJ whole genome shotgun (WGS) entry which is preliminary data.</text>
</comment>
<dbReference type="Proteomes" id="UP000005808">
    <property type="component" value="Unassembled WGS sequence"/>
</dbReference>
<dbReference type="EMBL" id="AHJE01000036">
    <property type="protein sequence ID" value="EHP42304.1"/>
    <property type="molecule type" value="Genomic_DNA"/>
</dbReference>
<evidence type="ECO:0000313" key="1">
    <source>
        <dbReference type="EMBL" id="EHP42304.1"/>
    </source>
</evidence>
<reference evidence="1 2" key="1">
    <citation type="journal article" date="2012" name="J. Bacteriol.">
        <title>De Novo Genome Project of Cupriavidus basilensis OR16.</title>
        <authorList>
            <person name="Cserhati M."/>
            <person name="Kriszt B."/>
            <person name="Szoboszlay S."/>
            <person name="Toth A."/>
            <person name="Szabo I."/>
            <person name="Tancsics A."/>
            <person name="Nagy I."/>
            <person name="Horvath B."/>
            <person name="Nagy I."/>
            <person name="Kukolya J."/>
        </authorList>
    </citation>
    <scope>NUCLEOTIDE SEQUENCE [LARGE SCALE GENOMIC DNA]</scope>
    <source>
        <strain evidence="1 2">OR16</strain>
    </source>
</reference>
<dbReference type="RefSeq" id="WP_006158630.1">
    <property type="nucleotide sequence ID" value="NZ_AHJE01000036.1"/>
</dbReference>
<organism evidence="1 2">
    <name type="scientific">Cupriavidus basilensis OR16</name>
    <dbReference type="NCBI Taxonomy" id="1127483"/>
    <lineage>
        <taxon>Bacteria</taxon>
        <taxon>Pseudomonadati</taxon>
        <taxon>Pseudomonadota</taxon>
        <taxon>Betaproteobacteria</taxon>
        <taxon>Burkholderiales</taxon>
        <taxon>Burkholderiaceae</taxon>
        <taxon>Cupriavidus</taxon>
    </lineage>
</organism>
<dbReference type="AlphaFoldDB" id="H1S5D7"/>
<evidence type="ECO:0000313" key="2">
    <source>
        <dbReference type="Proteomes" id="UP000005808"/>
    </source>
</evidence>
<gene>
    <name evidence="1" type="ORF">OR16_15284</name>
</gene>
<name>H1S5D7_9BURK</name>
<dbReference type="PATRIC" id="fig|1127483.3.peg.3066"/>